<keyword evidence="1" id="KW-1133">Transmembrane helix</keyword>
<accession>A0A0C1K489</accession>
<feature type="transmembrane region" description="Helical" evidence="1">
    <location>
        <begin position="68"/>
        <end position="84"/>
    </location>
</feature>
<dbReference type="STRING" id="862969.SCI_0226"/>
<sequence>MINNYIFVAILFSALVTWLSRISPFILVKYRGLPKIVERFLQYLPISIIFALILSSITNGKIGQFPTFKWLDLIAVFPTIYVAFRYRNLVVTVIFGVILVAGLRFMFL</sequence>
<dbReference type="Pfam" id="PF05437">
    <property type="entry name" value="AzlD"/>
    <property type="match status" value="1"/>
</dbReference>
<dbReference type="OrthoDB" id="7870017at2"/>
<keyword evidence="1" id="KW-0812">Transmembrane</keyword>
<reference evidence="2 3" key="1">
    <citation type="submission" date="2014-12" db="EMBL/GenBank/DDBJ databases">
        <title>Partial genome sequence of Streptococcus constellatus KCOM 1650 (= ChDC B144).</title>
        <authorList>
            <person name="Kook J.-K."/>
            <person name="Park S.-N."/>
            <person name="Lim Y.K."/>
            <person name="Jo E."/>
        </authorList>
    </citation>
    <scope>NUCLEOTIDE SEQUENCE [LARGE SCALE GENOMIC DNA]</scope>
    <source>
        <strain evidence="2 3">KCOM 1650</strain>
    </source>
</reference>
<evidence type="ECO:0000313" key="3">
    <source>
        <dbReference type="Proteomes" id="UP000031339"/>
    </source>
</evidence>
<dbReference type="EMBL" id="JWIY01000002">
    <property type="protein sequence ID" value="KIC77815.1"/>
    <property type="molecule type" value="Genomic_DNA"/>
</dbReference>
<dbReference type="InterPro" id="IPR008407">
    <property type="entry name" value="Brnchd-chn_aa_trnsp_AzlD"/>
</dbReference>
<keyword evidence="1" id="KW-0472">Membrane</keyword>
<dbReference type="Proteomes" id="UP000031339">
    <property type="component" value="Unassembled WGS sequence"/>
</dbReference>
<comment type="caution">
    <text evidence="2">The sequence shown here is derived from an EMBL/GenBank/DDBJ whole genome shotgun (WGS) entry which is preliminary data.</text>
</comment>
<dbReference type="RefSeq" id="WP_003070962.1">
    <property type="nucleotide sequence ID" value="NZ_CAJPUH010000047.1"/>
</dbReference>
<evidence type="ECO:0000256" key="1">
    <source>
        <dbReference type="SAM" id="Phobius"/>
    </source>
</evidence>
<organism evidence="2 3">
    <name type="scientific">Streptococcus constellatus</name>
    <dbReference type="NCBI Taxonomy" id="76860"/>
    <lineage>
        <taxon>Bacteria</taxon>
        <taxon>Bacillati</taxon>
        <taxon>Bacillota</taxon>
        <taxon>Bacilli</taxon>
        <taxon>Lactobacillales</taxon>
        <taxon>Streptococcaceae</taxon>
        <taxon>Streptococcus</taxon>
        <taxon>Streptococcus anginosus group</taxon>
    </lineage>
</organism>
<gene>
    <name evidence="2" type="ORF">RN79_06340</name>
</gene>
<dbReference type="AlphaFoldDB" id="A0A0C1K489"/>
<feature type="transmembrane region" description="Helical" evidence="1">
    <location>
        <begin position="89"/>
        <end position="107"/>
    </location>
</feature>
<protein>
    <submittedName>
        <fullName evidence="2">Branched-chain amino acid permease</fullName>
    </submittedName>
</protein>
<feature type="transmembrane region" description="Helical" evidence="1">
    <location>
        <begin position="40"/>
        <end position="62"/>
    </location>
</feature>
<evidence type="ECO:0000313" key="2">
    <source>
        <dbReference type="EMBL" id="KIC77815.1"/>
    </source>
</evidence>
<dbReference type="eggNOG" id="COG4392">
    <property type="taxonomic scope" value="Bacteria"/>
</dbReference>
<name>A0A0C1K489_STRCV</name>
<proteinExistence type="predicted"/>
<feature type="transmembrane region" description="Helical" evidence="1">
    <location>
        <begin position="6"/>
        <end position="28"/>
    </location>
</feature>